<evidence type="ECO:0000256" key="2">
    <source>
        <dbReference type="ARBA" id="ARBA00023125"/>
    </source>
</evidence>
<keyword evidence="6" id="KW-1185">Reference proteome</keyword>
<dbReference type="SUPFAM" id="SSF48008">
    <property type="entry name" value="GntR ligand-binding domain-like"/>
    <property type="match status" value="1"/>
</dbReference>
<dbReference type="PANTHER" id="PTHR43537">
    <property type="entry name" value="TRANSCRIPTIONAL REGULATOR, GNTR FAMILY"/>
    <property type="match status" value="1"/>
</dbReference>
<dbReference type="InterPro" id="IPR036390">
    <property type="entry name" value="WH_DNA-bd_sf"/>
</dbReference>
<evidence type="ECO:0000256" key="3">
    <source>
        <dbReference type="ARBA" id="ARBA00023163"/>
    </source>
</evidence>
<dbReference type="CDD" id="cd07377">
    <property type="entry name" value="WHTH_GntR"/>
    <property type="match status" value="1"/>
</dbReference>
<dbReference type="InterPro" id="IPR011711">
    <property type="entry name" value="GntR_C"/>
</dbReference>
<keyword evidence="1" id="KW-0805">Transcription regulation</keyword>
<dbReference type="Proteomes" id="UP001523216">
    <property type="component" value="Unassembled WGS sequence"/>
</dbReference>
<dbReference type="PANTHER" id="PTHR43537:SF49">
    <property type="entry name" value="TRANSCRIPTIONAL REGULATORY PROTEIN"/>
    <property type="match status" value="1"/>
</dbReference>
<dbReference type="RefSeq" id="WP_251804065.1">
    <property type="nucleotide sequence ID" value="NZ_JAMQOL010000075.1"/>
</dbReference>
<dbReference type="Pfam" id="PF00392">
    <property type="entry name" value="GntR"/>
    <property type="match status" value="1"/>
</dbReference>
<evidence type="ECO:0000313" key="5">
    <source>
        <dbReference type="EMBL" id="MCM4084313.1"/>
    </source>
</evidence>
<dbReference type="Pfam" id="PF07729">
    <property type="entry name" value="FCD"/>
    <property type="match status" value="1"/>
</dbReference>
<dbReference type="InterPro" id="IPR008920">
    <property type="entry name" value="TF_FadR/GntR_C"/>
</dbReference>
<dbReference type="PRINTS" id="PR00033">
    <property type="entry name" value="HTHASNC"/>
</dbReference>
<evidence type="ECO:0000259" key="4">
    <source>
        <dbReference type="PROSITE" id="PS50949"/>
    </source>
</evidence>
<name>A0ABT0YE32_9ACTN</name>
<dbReference type="Gene3D" id="1.20.120.530">
    <property type="entry name" value="GntR ligand-binding domain-like"/>
    <property type="match status" value="1"/>
</dbReference>
<feature type="domain" description="HTH gntR-type" evidence="4">
    <location>
        <begin position="13"/>
        <end position="80"/>
    </location>
</feature>
<dbReference type="InterPro" id="IPR000524">
    <property type="entry name" value="Tscrpt_reg_HTH_GntR"/>
</dbReference>
<sequence length="219" mass="23570">MPVPKKSEGAPRSLLREDAGCAIRDAIVDGAFAPGERLNDAELAKWLGVSRTPVREALARLEESGLVRSRRGRYTMVSPLDLRALRGAQSVTTAMHEPAVREALPHLSTAELDAMRAANTRFARARRDDDVDAALAADEFHAVPVAASASDTLRAVLEQFTPELRRLARLRFSSPNGCDSVAEHERIIALCEARDVEGAAAAVRANGQTLAPLLESAVD</sequence>
<dbReference type="InterPro" id="IPR000485">
    <property type="entry name" value="AsnC-type_HTH_dom"/>
</dbReference>
<keyword evidence="2" id="KW-0238">DNA-binding</keyword>
<dbReference type="Gene3D" id="1.10.10.10">
    <property type="entry name" value="Winged helix-like DNA-binding domain superfamily/Winged helix DNA-binding domain"/>
    <property type="match status" value="1"/>
</dbReference>
<reference evidence="5 6" key="1">
    <citation type="submission" date="2022-06" db="EMBL/GenBank/DDBJ databases">
        <title>Actinoplanes abujensis sp. nov., isolated from Nigerian arid soil.</title>
        <authorList>
            <person name="Ding P."/>
        </authorList>
    </citation>
    <scope>NUCLEOTIDE SEQUENCE [LARGE SCALE GENOMIC DNA]</scope>
    <source>
        <strain evidence="6">TRM88002</strain>
    </source>
</reference>
<dbReference type="PRINTS" id="PR00035">
    <property type="entry name" value="HTHGNTR"/>
</dbReference>
<protein>
    <submittedName>
        <fullName evidence="5">GntR family transcriptional regulator</fullName>
    </submittedName>
</protein>
<gene>
    <name evidence="5" type="ORF">LXN57_42950</name>
</gene>
<evidence type="ECO:0000256" key="1">
    <source>
        <dbReference type="ARBA" id="ARBA00023015"/>
    </source>
</evidence>
<proteinExistence type="predicted"/>
<comment type="caution">
    <text evidence="5">The sequence shown here is derived from an EMBL/GenBank/DDBJ whole genome shotgun (WGS) entry which is preliminary data.</text>
</comment>
<dbReference type="PROSITE" id="PS50949">
    <property type="entry name" value="HTH_GNTR"/>
    <property type="match status" value="1"/>
</dbReference>
<dbReference type="EMBL" id="JAMQOL010000075">
    <property type="protein sequence ID" value="MCM4084313.1"/>
    <property type="molecule type" value="Genomic_DNA"/>
</dbReference>
<dbReference type="InterPro" id="IPR036388">
    <property type="entry name" value="WH-like_DNA-bd_sf"/>
</dbReference>
<evidence type="ECO:0000313" key="6">
    <source>
        <dbReference type="Proteomes" id="UP001523216"/>
    </source>
</evidence>
<accession>A0ABT0YE32</accession>
<dbReference type="SUPFAM" id="SSF46785">
    <property type="entry name" value="Winged helix' DNA-binding domain"/>
    <property type="match status" value="1"/>
</dbReference>
<organism evidence="5 6">
    <name type="scientific">Paractinoplanes hotanensis</name>
    <dbReference type="NCBI Taxonomy" id="2906497"/>
    <lineage>
        <taxon>Bacteria</taxon>
        <taxon>Bacillati</taxon>
        <taxon>Actinomycetota</taxon>
        <taxon>Actinomycetes</taxon>
        <taxon>Micromonosporales</taxon>
        <taxon>Micromonosporaceae</taxon>
        <taxon>Paractinoplanes</taxon>
    </lineage>
</organism>
<keyword evidence="3" id="KW-0804">Transcription</keyword>
<dbReference type="SMART" id="SM00345">
    <property type="entry name" value="HTH_GNTR"/>
    <property type="match status" value="1"/>
</dbReference>